<evidence type="ECO:0000313" key="3">
    <source>
        <dbReference type="Proteomes" id="UP001482620"/>
    </source>
</evidence>
<protein>
    <submittedName>
        <fullName evidence="2">Uncharacterized protein</fullName>
    </submittedName>
</protein>
<gene>
    <name evidence="2" type="ORF">ILYODFUR_028826</name>
</gene>
<dbReference type="EMBL" id="JAHRIQ010038761">
    <property type="protein sequence ID" value="MEQ2234128.1"/>
    <property type="molecule type" value="Genomic_DNA"/>
</dbReference>
<name>A0ABV0TRA0_9TELE</name>
<evidence type="ECO:0000256" key="1">
    <source>
        <dbReference type="SAM" id="Phobius"/>
    </source>
</evidence>
<dbReference type="Proteomes" id="UP001482620">
    <property type="component" value="Unassembled WGS sequence"/>
</dbReference>
<evidence type="ECO:0000313" key="2">
    <source>
        <dbReference type="EMBL" id="MEQ2234128.1"/>
    </source>
</evidence>
<feature type="transmembrane region" description="Helical" evidence="1">
    <location>
        <begin position="21"/>
        <end position="43"/>
    </location>
</feature>
<keyword evidence="1" id="KW-0472">Membrane</keyword>
<comment type="caution">
    <text evidence="2">The sequence shown here is derived from an EMBL/GenBank/DDBJ whole genome shotgun (WGS) entry which is preliminary data.</text>
</comment>
<keyword evidence="1" id="KW-1133">Transmembrane helix</keyword>
<keyword evidence="1" id="KW-0812">Transmembrane</keyword>
<sequence length="106" mass="11877">MNVSESCSVYKNITWNLFSDRTCSCVSVILLVMVTPILIPLLFCNCFEFSGSKQHCTIRGTQSANQSIAVKHKTHAGKTDLHLVSGWKMIPRLLPLNMLPPNNTER</sequence>
<accession>A0ABV0TRA0</accession>
<proteinExistence type="predicted"/>
<organism evidence="2 3">
    <name type="scientific">Ilyodon furcidens</name>
    <name type="common">goldbreast splitfin</name>
    <dbReference type="NCBI Taxonomy" id="33524"/>
    <lineage>
        <taxon>Eukaryota</taxon>
        <taxon>Metazoa</taxon>
        <taxon>Chordata</taxon>
        <taxon>Craniata</taxon>
        <taxon>Vertebrata</taxon>
        <taxon>Euteleostomi</taxon>
        <taxon>Actinopterygii</taxon>
        <taxon>Neopterygii</taxon>
        <taxon>Teleostei</taxon>
        <taxon>Neoteleostei</taxon>
        <taxon>Acanthomorphata</taxon>
        <taxon>Ovalentaria</taxon>
        <taxon>Atherinomorphae</taxon>
        <taxon>Cyprinodontiformes</taxon>
        <taxon>Goodeidae</taxon>
        <taxon>Ilyodon</taxon>
    </lineage>
</organism>
<keyword evidence="3" id="KW-1185">Reference proteome</keyword>
<reference evidence="2 3" key="1">
    <citation type="submission" date="2021-06" db="EMBL/GenBank/DDBJ databases">
        <authorList>
            <person name="Palmer J.M."/>
        </authorList>
    </citation>
    <scope>NUCLEOTIDE SEQUENCE [LARGE SCALE GENOMIC DNA]</scope>
    <source>
        <strain evidence="3">if_2019</strain>
        <tissue evidence="2">Muscle</tissue>
    </source>
</reference>